<proteinExistence type="predicted"/>
<gene>
    <name evidence="1" type="ORF">GCM10017783_09410</name>
</gene>
<evidence type="ECO:0000313" key="1">
    <source>
        <dbReference type="EMBL" id="GHF99474.1"/>
    </source>
</evidence>
<dbReference type="Proteomes" id="UP000632154">
    <property type="component" value="Unassembled WGS sequence"/>
</dbReference>
<comment type="caution">
    <text evidence="1">The sequence shown here is derived from an EMBL/GenBank/DDBJ whole genome shotgun (WGS) entry which is preliminary data.</text>
</comment>
<keyword evidence="2" id="KW-1185">Reference proteome</keyword>
<sequence length="186" mass="20318">MSDPQAAQAYAAELLAWREARERAFREGRGPLRGAALESFAGLSHYAPDPAWVWELPVGRLGDFPAEVQFPATDGGVKWWGAFGQVTPELPGAGPVTLTLYTLLGEEQPSQAFLPFRDSTSGQETYGLGRYLDVPLTWGRDSVSARLDFNRAYHPSCAYGEGFSCPLPPLEHGLPMPVRAGERLPE</sequence>
<evidence type="ECO:0008006" key="3">
    <source>
        <dbReference type="Google" id="ProtNLM"/>
    </source>
</evidence>
<organism evidence="1 2">
    <name type="scientific">Deinococcus piscis</name>
    <dbReference type="NCBI Taxonomy" id="394230"/>
    <lineage>
        <taxon>Bacteria</taxon>
        <taxon>Thermotogati</taxon>
        <taxon>Deinococcota</taxon>
        <taxon>Deinococci</taxon>
        <taxon>Deinococcales</taxon>
        <taxon>Deinococcaceae</taxon>
        <taxon>Deinococcus</taxon>
    </lineage>
</organism>
<dbReference type="EMBL" id="BNAL01000008">
    <property type="protein sequence ID" value="GHF99474.1"/>
    <property type="molecule type" value="Genomic_DNA"/>
</dbReference>
<dbReference type="RefSeq" id="WP_189642526.1">
    <property type="nucleotide sequence ID" value="NZ_BNAL01000008.1"/>
</dbReference>
<dbReference type="PANTHER" id="PTHR41913:SF1">
    <property type="entry name" value="DUF1684 DOMAIN-CONTAINING PROTEIN"/>
    <property type="match status" value="1"/>
</dbReference>
<reference evidence="2" key="1">
    <citation type="journal article" date="2019" name="Int. J. Syst. Evol. Microbiol.">
        <title>The Global Catalogue of Microorganisms (GCM) 10K type strain sequencing project: providing services to taxonomists for standard genome sequencing and annotation.</title>
        <authorList>
            <consortium name="The Broad Institute Genomics Platform"/>
            <consortium name="The Broad Institute Genome Sequencing Center for Infectious Disease"/>
            <person name="Wu L."/>
            <person name="Ma J."/>
        </authorList>
    </citation>
    <scope>NUCLEOTIDE SEQUENCE [LARGE SCALE GENOMIC DNA]</scope>
    <source>
        <strain evidence="2">CGMCC 1.18439</strain>
    </source>
</reference>
<dbReference type="PANTHER" id="PTHR41913">
    <property type="entry name" value="DUF1684 DOMAIN-CONTAINING PROTEIN"/>
    <property type="match status" value="1"/>
</dbReference>
<dbReference type="InterPro" id="IPR012467">
    <property type="entry name" value="DUF1684"/>
</dbReference>
<dbReference type="Pfam" id="PF07920">
    <property type="entry name" value="DUF1684"/>
    <property type="match status" value="1"/>
</dbReference>
<protein>
    <recommendedName>
        <fullName evidence="3">DUF1684 domain-containing protein</fullName>
    </recommendedName>
</protein>
<name>A0ABQ3K194_9DEIO</name>
<accession>A0ABQ3K194</accession>
<evidence type="ECO:0000313" key="2">
    <source>
        <dbReference type="Proteomes" id="UP000632154"/>
    </source>
</evidence>